<evidence type="ECO:0000256" key="1">
    <source>
        <dbReference type="SAM" id="MobiDB-lite"/>
    </source>
</evidence>
<name>A0ABS5ZJS6_9GAMM</name>
<evidence type="ECO:0000313" key="2">
    <source>
        <dbReference type="EMBL" id="MBU2714336.1"/>
    </source>
</evidence>
<feature type="non-terminal residue" evidence="2">
    <location>
        <position position="1"/>
    </location>
</feature>
<dbReference type="SUPFAM" id="SSF143011">
    <property type="entry name" value="RelE-like"/>
    <property type="match status" value="1"/>
</dbReference>
<feature type="region of interest" description="Disordered" evidence="1">
    <location>
        <begin position="1"/>
        <end position="100"/>
    </location>
</feature>
<gene>
    <name evidence="2" type="ORF">KCG35_25130</name>
</gene>
<dbReference type="InterPro" id="IPR035093">
    <property type="entry name" value="RelE/ParE_toxin_dom_sf"/>
</dbReference>
<dbReference type="RefSeq" id="WP_215822593.1">
    <property type="nucleotide sequence ID" value="NZ_JAGSOY010000226.1"/>
</dbReference>
<proteinExistence type="predicted"/>
<dbReference type="EMBL" id="JAGSOY010000226">
    <property type="protein sequence ID" value="MBU2714336.1"/>
    <property type="molecule type" value="Genomic_DNA"/>
</dbReference>
<dbReference type="Proteomes" id="UP000690515">
    <property type="component" value="Unassembled WGS sequence"/>
</dbReference>
<feature type="compositionally biased region" description="Basic and acidic residues" evidence="1">
    <location>
        <begin position="72"/>
        <end position="85"/>
    </location>
</feature>
<protein>
    <submittedName>
        <fullName evidence="2">Uncharacterized protein</fullName>
    </submittedName>
</protein>
<evidence type="ECO:0000313" key="3">
    <source>
        <dbReference type="Proteomes" id="UP000690515"/>
    </source>
</evidence>
<organism evidence="2 3">
    <name type="scientific">Zooshikella harenae</name>
    <dbReference type="NCBI Taxonomy" id="2827238"/>
    <lineage>
        <taxon>Bacteria</taxon>
        <taxon>Pseudomonadati</taxon>
        <taxon>Pseudomonadota</taxon>
        <taxon>Gammaproteobacteria</taxon>
        <taxon>Oceanospirillales</taxon>
        <taxon>Zooshikellaceae</taxon>
        <taxon>Zooshikella</taxon>
    </lineage>
</organism>
<keyword evidence="3" id="KW-1185">Reference proteome</keyword>
<accession>A0ABS5ZJS6</accession>
<comment type="caution">
    <text evidence="2">The sequence shown here is derived from an EMBL/GenBank/DDBJ whole genome shotgun (WGS) entry which is preliminary data.</text>
</comment>
<sequence length="175" mass="18937">SSGEVADGNDGFGSSGEVDAGDTSGGFGNSGEVDAGDSSGGFGAGNTWTPPNSNTSETENVDPRKLLGLGDKAVHPREHLNDKVRLGKYVPPNTKKNHLTKAEKRKADQILNDLEKMRQGDLSVRAKIEDASGSLRYHKLEDELSDYASLDLSSTMRLIYKETSNGIEWFIQQQH</sequence>
<reference evidence="2 3" key="1">
    <citation type="submission" date="2021-04" db="EMBL/GenBank/DDBJ databases">
        <authorList>
            <person name="Pira H."/>
            <person name="Risdian C."/>
            <person name="Wink J."/>
        </authorList>
    </citation>
    <scope>NUCLEOTIDE SEQUENCE [LARGE SCALE GENOMIC DNA]</scope>
    <source>
        <strain evidence="2 3">WH53</strain>
    </source>
</reference>
<feature type="compositionally biased region" description="Polar residues" evidence="1">
    <location>
        <begin position="46"/>
        <end position="58"/>
    </location>
</feature>